<evidence type="ECO:0000313" key="2">
    <source>
        <dbReference type="EMBL" id="RKO85709.1"/>
    </source>
</evidence>
<gene>
    <name evidence="2" type="ORF">BDK51DRAFT_44420</name>
</gene>
<accession>A0A4P9W0P3</accession>
<keyword evidence="1" id="KW-0732">Signal</keyword>
<name>A0A4P9W0P3_9FUNG</name>
<dbReference type="AlphaFoldDB" id="A0A4P9W0P3"/>
<feature type="chain" id="PRO_5020442633" description="Secreted protein" evidence="1">
    <location>
        <begin position="17"/>
        <end position="73"/>
    </location>
</feature>
<dbReference type="Proteomes" id="UP000269721">
    <property type="component" value="Unassembled WGS sequence"/>
</dbReference>
<organism evidence="2 3">
    <name type="scientific">Blyttiomyces helicus</name>
    <dbReference type="NCBI Taxonomy" id="388810"/>
    <lineage>
        <taxon>Eukaryota</taxon>
        <taxon>Fungi</taxon>
        <taxon>Fungi incertae sedis</taxon>
        <taxon>Chytridiomycota</taxon>
        <taxon>Chytridiomycota incertae sedis</taxon>
        <taxon>Chytridiomycetes</taxon>
        <taxon>Chytridiomycetes incertae sedis</taxon>
        <taxon>Blyttiomyces</taxon>
    </lineage>
</organism>
<keyword evidence="3" id="KW-1185">Reference proteome</keyword>
<dbReference type="EMBL" id="KZ998824">
    <property type="protein sequence ID" value="RKO85709.1"/>
    <property type="molecule type" value="Genomic_DNA"/>
</dbReference>
<protein>
    <recommendedName>
        <fullName evidence="4">Secreted protein</fullName>
    </recommendedName>
</protein>
<proteinExistence type="predicted"/>
<feature type="signal peptide" evidence="1">
    <location>
        <begin position="1"/>
        <end position="16"/>
    </location>
</feature>
<evidence type="ECO:0000256" key="1">
    <source>
        <dbReference type="SAM" id="SignalP"/>
    </source>
</evidence>
<sequence length="73" mass="7163">MLLLLLLSVCVVTAVAVSVATCGDGLVGGRALFGGGSCGVLAQCAGPGEGGLLLPDAKKTRLLCLARRAYACA</sequence>
<evidence type="ECO:0008006" key="4">
    <source>
        <dbReference type="Google" id="ProtNLM"/>
    </source>
</evidence>
<evidence type="ECO:0000313" key="3">
    <source>
        <dbReference type="Proteomes" id="UP000269721"/>
    </source>
</evidence>
<reference evidence="3" key="1">
    <citation type="journal article" date="2018" name="Nat. Microbiol.">
        <title>Leveraging single-cell genomics to expand the fungal tree of life.</title>
        <authorList>
            <person name="Ahrendt S.R."/>
            <person name="Quandt C.A."/>
            <person name="Ciobanu D."/>
            <person name="Clum A."/>
            <person name="Salamov A."/>
            <person name="Andreopoulos B."/>
            <person name="Cheng J.F."/>
            <person name="Woyke T."/>
            <person name="Pelin A."/>
            <person name="Henrissat B."/>
            <person name="Reynolds N.K."/>
            <person name="Benny G.L."/>
            <person name="Smith M.E."/>
            <person name="James T.Y."/>
            <person name="Grigoriev I.V."/>
        </authorList>
    </citation>
    <scope>NUCLEOTIDE SEQUENCE [LARGE SCALE GENOMIC DNA]</scope>
</reference>